<proteinExistence type="predicted"/>
<protein>
    <recommendedName>
        <fullName evidence="7">ABC-2 type transporter transmembrane domain-containing protein</fullName>
    </recommendedName>
</protein>
<dbReference type="GO" id="GO:0140359">
    <property type="term" value="F:ABC-type transporter activity"/>
    <property type="evidence" value="ECO:0007669"/>
    <property type="project" value="InterPro"/>
</dbReference>
<dbReference type="Pfam" id="PF12698">
    <property type="entry name" value="ABC2_membrane_3"/>
    <property type="match status" value="1"/>
</dbReference>
<feature type="transmembrane region" description="Helical" evidence="6">
    <location>
        <begin position="248"/>
        <end position="270"/>
    </location>
</feature>
<organism evidence="8 9">
    <name type="scientific">Heyndrickxia shackletonii</name>
    <dbReference type="NCBI Taxonomy" id="157838"/>
    <lineage>
        <taxon>Bacteria</taxon>
        <taxon>Bacillati</taxon>
        <taxon>Bacillota</taxon>
        <taxon>Bacilli</taxon>
        <taxon>Bacillales</taxon>
        <taxon>Bacillaceae</taxon>
        <taxon>Heyndrickxia</taxon>
    </lineage>
</organism>
<keyword evidence="4 6" id="KW-0472">Membrane</keyword>
<name>A0A0Q3T9G4_9BACI</name>
<feature type="domain" description="ABC-2 type transporter transmembrane" evidence="7">
    <location>
        <begin position="14"/>
        <end position="384"/>
    </location>
</feature>
<keyword evidence="9" id="KW-1185">Reference proteome</keyword>
<evidence type="ECO:0000259" key="7">
    <source>
        <dbReference type="Pfam" id="PF12698"/>
    </source>
</evidence>
<feature type="transmembrane region" description="Helical" evidence="6">
    <location>
        <begin position="369"/>
        <end position="389"/>
    </location>
</feature>
<keyword evidence="3 6" id="KW-1133">Transmembrane helix</keyword>
<evidence type="ECO:0000313" key="8">
    <source>
        <dbReference type="EMBL" id="KQL50678.1"/>
    </source>
</evidence>
<feature type="transmembrane region" description="Helical" evidence="6">
    <location>
        <begin position="302"/>
        <end position="325"/>
    </location>
</feature>
<reference evidence="8 9" key="1">
    <citation type="submission" date="2015-09" db="EMBL/GenBank/DDBJ databases">
        <title>Genome sequencing project for genomic taxonomy and phylogenomics of Bacillus-like bacteria.</title>
        <authorList>
            <person name="Liu B."/>
            <person name="Wang J."/>
            <person name="Zhu Y."/>
            <person name="Liu G."/>
            <person name="Chen Q."/>
            <person name="Chen Z."/>
            <person name="Lan J."/>
            <person name="Che J."/>
            <person name="Ge C."/>
            <person name="Shi H."/>
            <person name="Pan Z."/>
            <person name="Liu X."/>
        </authorList>
    </citation>
    <scope>NUCLEOTIDE SEQUENCE [LARGE SCALE GENOMIC DNA]</scope>
    <source>
        <strain evidence="8 9">LMG 18435</strain>
    </source>
</reference>
<evidence type="ECO:0000313" key="9">
    <source>
        <dbReference type="Proteomes" id="UP000051888"/>
    </source>
</evidence>
<feature type="region of interest" description="Disordered" evidence="5">
    <location>
        <begin position="411"/>
        <end position="477"/>
    </location>
</feature>
<dbReference type="AlphaFoldDB" id="A0A0Q3T9G4"/>
<dbReference type="RefSeq" id="WP_055742280.1">
    <property type="nucleotide sequence ID" value="NZ_JAAIWL010000002.1"/>
</dbReference>
<dbReference type="EMBL" id="LJJC01000015">
    <property type="protein sequence ID" value="KQL50678.1"/>
    <property type="molecule type" value="Genomic_DNA"/>
</dbReference>
<dbReference type="Gene3D" id="3.40.1710.10">
    <property type="entry name" value="abc type-2 transporter like domain"/>
    <property type="match status" value="1"/>
</dbReference>
<feature type="compositionally biased region" description="Basic and acidic residues" evidence="5">
    <location>
        <begin position="446"/>
        <end position="467"/>
    </location>
</feature>
<feature type="transmembrane region" description="Helical" evidence="6">
    <location>
        <begin position="203"/>
        <end position="224"/>
    </location>
</feature>
<dbReference type="Proteomes" id="UP000051888">
    <property type="component" value="Unassembled WGS sequence"/>
</dbReference>
<gene>
    <name evidence="8" type="ORF">AN964_23890</name>
</gene>
<evidence type="ECO:0000256" key="6">
    <source>
        <dbReference type="SAM" id="Phobius"/>
    </source>
</evidence>
<feature type="transmembrane region" description="Helical" evidence="6">
    <location>
        <begin position="337"/>
        <end position="357"/>
    </location>
</feature>
<dbReference type="OrthoDB" id="2406134at2"/>
<feature type="compositionally biased region" description="Basic and acidic residues" evidence="5">
    <location>
        <begin position="411"/>
        <end position="435"/>
    </location>
</feature>
<evidence type="ECO:0000256" key="3">
    <source>
        <dbReference type="ARBA" id="ARBA00022989"/>
    </source>
</evidence>
<comment type="caution">
    <text evidence="8">The sequence shown here is derived from an EMBL/GenBank/DDBJ whole genome shotgun (WGS) entry which is preliminary data.</text>
</comment>
<dbReference type="PANTHER" id="PTHR43077">
    <property type="entry name" value="TRANSPORT PERMEASE YVFS-RELATED"/>
    <property type="match status" value="1"/>
</dbReference>
<evidence type="ECO:0000256" key="2">
    <source>
        <dbReference type="ARBA" id="ARBA00022692"/>
    </source>
</evidence>
<evidence type="ECO:0000256" key="1">
    <source>
        <dbReference type="ARBA" id="ARBA00004141"/>
    </source>
</evidence>
<evidence type="ECO:0000256" key="5">
    <source>
        <dbReference type="SAM" id="MobiDB-lite"/>
    </source>
</evidence>
<sequence>MKQLFKLSSSWFPIWLISLLMLVMVCVYLPIFKGAKQNMSDVPLIIVNEDKGKVGDAILLNLIEKQNGNSFKWVVDKSRKQALMDLRNNKAYGALIIPSNYSKGLGNVHDTLISGISNSKPAKLEVLLNEGIGQTASMIASNTLQTVALTASKGISSQLKNELAQRGMRVAPENASLLDNPVQVISKNVLGLPVNLNKGMTPFVMALISSITGMLGANMIHGYLLRGNGTLKNRGSALSESEVLQSEIIFGVILTFCVSIVIQLGVFGLFGSAHASSIWMIFLFTFFSITTMFLLFKTIAVFLGGWGMLVMFPLNFMGIFSSGGAFPLSTLPIVHRLFSFILPTRYIVDGIRALLYYDGRLQAGLGNALYALSIYFILTLAILIAFINLTKNYKEAVVDESGKKIEVEVENEIPHKSSDHEREKHHAKGEKDEMFRQALSNLAKGNPEDARNLKKEHREMNDDEFRNALRSLHKKDK</sequence>
<dbReference type="GO" id="GO:0016020">
    <property type="term" value="C:membrane"/>
    <property type="evidence" value="ECO:0007669"/>
    <property type="project" value="UniProtKB-SubCell"/>
</dbReference>
<dbReference type="PANTHER" id="PTHR43077:SF5">
    <property type="entry name" value="PHAGE INFECTION PROTEIN"/>
    <property type="match status" value="1"/>
</dbReference>
<dbReference type="STRING" id="157838.AN964_23890"/>
<dbReference type="InterPro" id="IPR051328">
    <property type="entry name" value="T7SS_ABC-Transporter"/>
</dbReference>
<feature type="transmembrane region" description="Helical" evidence="6">
    <location>
        <begin position="277"/>
        <end position="296"/>
    </location>
</feature>
<dbReference type="PATRIC" id="fig|157838.3.peg.5257"/>
<keyword evidence="2 6" id="KW-0812">Transmembrane</keyword>
<dbReference type="InterPro" id="IPR013525">
    <property type="entry name" value="ABC2_TM"/>
</dbReference>
<evidence type="ECO:0000256" key="4">
    <source>
        <dbReference type="ARBA" id="ARBA00023136"/>
    </source>
</evidence>
<accession>A0A0Q3T9G4</accession>
<comment type="subcellular location">
    <subcellularLocation>
        <location evidence="1">Membrane</location>
        <topology evidence="1">Multi-pass membrane protein</topology>
    </subcellularLocation>
</comment>
<feature type="transmembrane region" description="Helical" evidence="6">
    <location>
        <begin position="12"/>
        <end position="31"/>
    </location>
</feature>